<feature type="compositionally biased region" description="Basic and acidic residues" evidence="5">
    <location>
        <begin position="57"/>
        <end position="83"/>
    </location>
</feature>
<dbReference type="Pfam" id="PF00076">
    <property type="entry name" value="RRM_1"/>
    <property type="match status" value="1"/>
</dbReference>
<comment type="caution">
    <text evidence="8">The sequence shown here is derived from an EMBL/GenBank/DDBJ whole genome shotgun (WGS) entry which is preliminary data.</text>
</comment>
<feature type="region of interest" description="Disordered" evidence="5">
    <location>
        <begin position="1"/>
        <end position="97"/>
    </location>
</feature>
<evidence type="ECO:0000256" key="3">
    <source>
        <dbReference type="ARBA" id="ARBA00023242"/>
    </source>
</evidence>
<organism evidence="8 9">
    <name type="scientific">Sphaerosporella brunnea</name>
    <dbReference type="NCBI Taxonomy" id="1250544"/>
    <lineage>
        <taxon>Eukaryota</taxon>
        <taxon>Fungi</taxon>
        <taxon>Dikarya</taxon>
        <taxon>Ascomycota</taxon>
        <taxon>Pezizomycotina</taxon>
        <taxon>Pezizomycetes</taxon>
        <taxon>Pezizales</taxon>
        <taxon>Pyronemataceae</taxon>
        <taxon>Sphaerosporella</taxon>
    </lineage>
</organism>
<keyword evidence="9" id="KW-1185">Reference proteome</keyword>
<feature type="compositionally biased region" description="Basic and acidic residues" evidence="5">
    <location>
        <begin position="411"/>
        <end position="431"/>
    </location>
</feature>
<evidence type="ECO:0000313" key="9">
    <source>
        <dbReference type="Proteomes" id="UP000326924"/>
    </source>
</evidence>
<dbReference type="InParanoid" id="A0A5J5F3D3"/>
<feature type="compositionally biased region" description="Basic and acidic residues" evidence="5">
    <location>
        <begin position="17"/>
        <end position="34"/>
    </location>
</feature>
<dbReference type="InterPro" id="IPR045180">
    <property type="entry name" value="La_dom_prot"/>
</dbReference>
<dbReference type="PROSITE" id="PS50961">
    <property type="entry name" value="HTH_LA"/>
    <property type="match status" value="1"/>
</dbReference>
<evidence type="ECO:0000256" key="2">
    <source>
        <dbReference type="ARBA" id="ARBA00022884"/>
    </source>
</evidence>
<feature type="domain" description="HTH La-type RNA-binding" evidence="7">
    <location>
        <begin position="109"/>
        <end position="198"/>
    </location>
</feature>
<dbReference type="GO" id="GO:0005634">
    <property type="term" value="C:nucleus"/>
    <property type="evidence" value="ECO:0007669"/>
    <property type="project" value="UniProtKB-SubCell"/>
</dbReference>
<dbReference type="AlphaFoldDB" id="A0A5J5F3D3"/>
<dbReference type="Pfam" id="PF05383">
    <property type="entry name" value="La"/>
    <property type="match status" value="1"/>
</dbReference>
<proteinExistence type="predicted"/>
<dbReference type="PRINTS" id="PR00302">
    <property type="entry name" value="LUPUSLA"/>
</dbReference>
<dbReference type="CDD" id="cd08029">
    <property type="entry name" value="LA_like_fungal"/>
    <property type="match status" value="1"/>
</dbReference>
<comment type="subcellular location">
    <subcellularLocation>
        <location evidence="1">Nucleus</location>
    </subcellularLocation>
</comment>
<keyword evidence="3" id="KW-0539">Nucleus</keyword>
<dbReference type="InterPro" id="IPR006630">
    <property type="entry name" value="La_HTH"/>
</dbReference>
<dbReference type="FunCoup" id="A0A5J5F3D3">
    <property type="interactions" value="716"/>
</dbReference>
<dbReference type="OrthoDB" id="439993at2759"/>
<dbReference type="InterPro" id="IPR036390">
    <property type="entry name" value="WH_DNA-bd_sf"/>
</dbReference>
<dbReference type="SMART" id="SM00360">
    <property type="entry name" value="RRM"/>
    <property type="match status" value="1"/>
</dbReference>
<dbReference type="PANTHER" id="PTHR22792">
    <property type="entry name" value="LUPUS LA PROTEIN-RELATED"/>
    <property type="match status" value="1"/>
</dbReference>
<dbReference type="CDD" id="cd12291">
    <property type="entry name" value="RRM1_La"/>
    <property type="match status" value="1"/>
</dbReference>
<dbReference type="InterPro" id="IPR012677">
    <property type="entry name" value="Nucleotide-bd_a/b_plait_sf"/>
</dbReference>
<reference evidence="8 9" key="1">
    <citation type="submission" date="2019-09" db="EMBL/GenBank/DDBJ databases">
        <title>Draft genome of the ectomycorrhizal ascomycete Sphaerosporella brunnea.</title>
        <authorList>
            <consortium name="DOE Joint Genome Institute"/>
            <person name="Benucci G.M."/>
            <person name="Marozzi G."/>
            <person name="Antonielli L."/>
            <person name="Sanchez S."/>
            <person name="Marco P."/>
            <person name="Wang X."/>
            <person name="Falini L.B."/>
            <person name="Barry K."/>
            <person name="Haridas S."/>
            <person name="Lipzen A."/>
            <person name="Labutti K."/>
            <person name="Grigoriev I.V."/>
            <person name="Murat C."/>
            <person name="Martin F."/>
            <person name="Albertini E."/>
            <person name="Donnini D."/>
            <person name="Bonito G."/>
        </authorList>
    </citation>
    <scope>NUCLEOTIDE SEQUENCE [LARGE SCALE GENOMIC DNA]</scope>
    <source>
        <strain evidence="8 9">Sb_GMNB300</strain>
    </source>
</reference>
<evidence type="ECO:0000313" key="8">
    <source>
        <dbReference type="EMBL" id="KAA8910517.1"/>
    </source>
</evidence>
<dbReference type="InterPro" id="IPR002344">
    <property type="entry name" value="Lupus_La"/>
</dbReference>
<feature type="compositionally biased region" description="Basic and acidic residues" evidence="5">
    <location>
        <begin position="41"/>
        <end position="50"/>
    </location>
</feature>
<dbReference type="Gene3D" id="1.10.10.10">
    <property type="entry name" value="Winged helix-like DNA-binding domain superfamily/Winged helix DNA-binding domain"/>
    <property type="match status" value="1"/>
</dbReference>
<evidence type="ECO:0000259" key="6">
    <source>
        <dbReference type="PROSITE" id="PS50102"/>
    </source>
</evidence>
<evidence type="ECO:0000259" key="7">
    <source>
        <dbReference type="PROSITE" id="PS50961"/>
    </source>
</evidence>
<dbReference type="PROSITE" id="PS50102">
    <property type="entry name" value="RRM"/>
    <property type="match status" value="1"/>
</dbReference>
<sequence>MTDVQNSTPEPAADAKVATEEPKIEEPKTEESKTEPQVATEEPKTEESKTEPQVATEELKTEEPKTEEPKTEKPKTEESKVEPETAPAKVESTPGYEKRARNIKFDASLLPESNDPAEIRKQVEFYFSDSNLPFDKFLWSLVTKDNKPIPIRLIASFKRMRRFTNYVDIVAALRESDKLDVGGDEGDETVVRKVALDINHKPESRPTAGGAVKRIFDKALKTSMYAKGFGEETPTTQIDVEKMVEPYGPVMSVRLRRDESNVFKGSVFIEFANEELLQKFAAMENKPTWNGQELDWKTKVAYVDGKAADIAAGKIKPNPSYKRGGAKFNAFREEKLKTSEKPEKDSRGGRGRGGKRGGPGGRGGRGGRGGNRGGRDRVNEKKESPPAAPTTDKNGVPQLEGGDAIPNGTKRKAEDFGADRGTKKANLEVSA</sequence>
<dbReference type="SUPFAM" id="SSF46785">
    <property type="entry name" value="Winged helix' DNA-binding domain"/>
    <property type="match status" value="1"/>
</dbReference>
<dbReference type="Proteomes" id="UP000326924">
    <property type="component" value="Unassembled WGS sequence"/>
</dbReference>
<dbReference type="Gene3D" id="3.30.70.330">
    <property type="match status" value="1"/>
</dbReference>
<dbReference type="GO" id="GO:0003729">
    <property type="term" value="F:mRNA binding"/>
    <property type="evidence" value="ECO:0007669"/>
    <property type="project" value="TreeGrafter"/>
</dbReference>
<dbReference type="SMART" id="SM00715">
    <property type="entry name" value="LA"/>
    <property type="match status" value="1"/>
</dbReference>
<evidence type="ECO:0000256" key="4">
    <source>
        <dbReference type="PROSITE-ProRule" id="PRU00332"/>
    </source>
</evidence>
<dbReference type="EMBL" id="VXIS01000045">
    <property type="protein sequence ID" value="KAA8910517.1"/>
    <property type="molecule type" value="Genomic_DNA"/>
</dbReference>
<dbReference type="InterPro" id="IPR036388">
    <property type="entry name" value="WH-like_DNA-bd_sf"/>
</dbReference>
<feature type="compositionally biased region" description="Basic and acidic residues" evidence="5">
    <location>
        <begin position="330"/>
        <end position="348"/>
    </location>
</feature>
<protein>
    <recommendedName>
        <fullName evidence="10">La domain-containing protein</fullName>
    </recommendedName>
</protein>
<accession>A0A5J5F3D3</accession>
<keyword evidence="2 4" id="KW-0694">RNA-binding</keyword>
<dbReference type="InterPro" id="IPR035979">
    <property type="entry name" value="RBD_domain_sf"/>
</dbReference>
<dbReference type="PANTHER" id="PTHR22792:SF140">
    <property type="entry name" value="ACHILLES, ISOFORM A"/>
    <property type="match status" value="1"/>
</dbReference>
<dbReference type="SUPFAM" id="SSF54928">
    <property type="entry name" value="RNA-binding domain, RBD"/>
    <property type="match status" value="1"/>
</dbReference>
<name>A0A5J5F3D3_9PEZI</name>
<feature type="region of interest" description="Disordered" evidence="5">
    <location>
        <begin position="314"/>
        <end position="431"/>
    </location>
</feature>
<evidence type="ECO:0000256" key="5">
    <source>
        <dbReference type="SAM" id="MobiDB-lite"/>
    </source>
</evidence>
<dbReference type="GO" id="GO:1990904">
    <property type="term" value="C:ribonucleoprotein complex"/>
    <property type="evidence" value="ECO:0007669"/>
    <property type="project" value="InterPro"/>
</dbReference>
<gene>
    <name evidence="8" type="ORF">FN846DRAFT_938884</name>
</gene>
<feature type="compositionally biased region" description="Basic and acidic residues" evidence="5">
    <location>
        <begin position="373"/>
        <end position="384"/>
    </location>
</feature>
<feature type="domain" description="RRM" evidence="6">
    <location>
        <begin position="222"/>
        <end position="315"/>
    </location>
</feature>
<dbReference type="InterPro" id="IPR000504">
    <property type="entry name" value="RRM_dom"/>
</dbReference>
<dbReference type="GO" id="GO:0006396">
    <property type="term" value="P:RNA processing"/>
    <property type="evidence" value="ECO:0007669"/>
    <property type="project" value="InterPro"/>
</dbReference>
<feature type="compositionally biased region" description="Gly residues" evidence="5">
    <location>
        <begin position="356"/>
        <end position="372"/>
    </location>
</feature>
<evidence type="ECO:0008006" key="10">
    <source>
        <dbReference type="Google" id="ProtNLM"/>
    </source>
</evidence>
<evidence type="ECO:0000256" key="1">
    <source>
        <dbReference type="ARBA" id="ARBA00004123"/>
    </source>
</evidence>